<sequence length="105" mass="11701">MTTPIRPTTRIATPEHILAGLGSNRGRRQQVAQSLLGVALINGNKLSLRAKAHHLEAQEPWLAGEYRHLLAEVVEQERLIAMLDKEHEIHSQALKVAAVHHWALS</sequence>
<gene>
    <name evidence="1" type="ORF">D7V88_40940</name>
</gene>
<proteinExistence type="predicted"/>
<evidence type="ECO:0000313" key="2">
    <source>
        <dbReference type="Proteomes" id="UP000268094"/>
    </source>
</evidence>
<dbReference type="EMBL" id="RAVZ01000630">
    <property type="protein sequence ID" value="RKG67810.1"/>
    <property type="molecule type" value="Genomic_DNA"/>
</dbReference>
<protein>
    <submittedName>
        <fullName evidence="1">Uncharacterized protein</fullName>
    </submittedName>
</protein>
<evidence type="ECO:0000313" key="1">
    <source>
        <dbReference type="EMBL" id="RKG67810.1"/>
    </source>
</evidence>
<organism evidence="1 2">
    <name type="scientific">Corallococcus terminator</name>
    <dbReference type="NCBI Taxonomy" id="2316733"/>
    <lineage>
        <taxon>Bacteria</taxon>
        <taxon>Pseudomonadati</taxon>
        <taxon>Myxococcota</taxon>
        <taxon>Myxococcia</taxon>
        <taxon>Myxococcales</taxon>
        <taxon>Cystobacterineae</taxon>
        <taxon>Myxococcaceae</taxon>
        <taxon>Corallococcus</taxon>
    </lineage>
</organism>
<reference evidence="2" key="1">
    <citation type="submission" date="2018-09" db="EMBL/GenBank/DDBJ databases">
        <authorList>
            <person name="Livingstone P.G."/>
            <person name="Whitworth D.E."/>
        </authorList>
    </citation>
    <scope>NUCLEOTIDE SEQUENCE [LARGE SCALE GENOMIC DNA]</scope>
    <source>
        <strain evidence="2">CA054A</strain>
    </source>
</reference>
<name>A0A3A8HKE1_9BACT</name>
<dbReference type="AlphaFoldDB" id="A0A3A8HKE1"/>
<dbReference type="RefSeq" id="WP_120545887.1">
    <property type="nucleotide sequence ID" value="NZ_RAVZ01000630.1"/>
</dbReference>
<keyword evidence="2" id="KW-1185">Reference proteome</keyword>
<dbReference type="Proteomes" id="UP000268094">
    <property type="component" value="Unassembled WGS sequence"/>
</dbReference>
<comment type="caution">
    <text evidence="1">The sequence shown here is derived from an EMBL/GenBank/DDBJ whole genome shotgun (WGS) entry which is preliminary data.</text>
</comment>
<accession>A0A3A8HKE1</accession>